<dbReference type="InterPro" id="IPR043325">
    <property type="entry name" value="LTSS"/>
</dbReference>
<keyword evidence="2" id="KW-0732">Signal</keyword>
<dbReference type="InterPro" id="IPR036312">
    <property type="entry name" value="Bifun_inhib/LTP/seed_sf"/>
</dbReference>
<comment type="caution">
    <text evidence="6">The sequence shown here is derived from an EMBL/GenBank/DDBJ whole genome shotgun (WGS) entry which is preliminary data.</text>
</comment>
<evidence type="ECO:0000313" key="7">
    <source>
        <dbReference type="Proteomes" id="UP000734854"/>
    </source>
</evidence>
<protein>
    <recommendedName>
        <fullName evidence="5">Bifunctional inhibitor/plant lipid transfer protein/seed storage helical domain-containing protein</fullName>
    </recommendedName>
</protein>
<dbReference type="SUPFAM" id="SSF47699">
    <property type="entry name" value="Bifunctional inhibitor/lipid-transfer protein/seed storage 2S albumin"/>
    <property type="match status" value="1"/>
</dbReference>
<reference evidence="6 7" key="1">
    <citation type="submission" date="2020-08" db="EMBL/GenBank/DDBJ databases">
        <title>Plant Genome Project.</title>
        <authorList>
            <person name="Zhang R.-G."/>
        </authorList>
    </citation>
    <scope>NUCLEOTIDE SEQUENCE [LARGE SCALE GENOMIC DNA]</scope>
    <source>
        <tissue evidence="6">Rhizome</tissue>
    </source>
</reference>
<dbReference type="EMBL" id="JACMSC010000013">
    <property type="protein sequence ID" value="KAG6492212.1"/>
    <property type="molecule type" value="Genomic_DNA"/>
</dbReference>
<organism evidence="6 7">
    <name type="scientific">Zingiber officinale</name>
    <name type="common">Ginger</name>
    <name type="synonym">Amomum zingiber</name>
    <dbReference type="NCBI Taxonomy" id="94328"/>
    <lineage>
        <taxon>Eukaryota</taxon>
        <taxon>Viridiplantae</taxon>
        <taxon>Streptophyta</taxon>
        <taxon>Embryophyta</taxon>
        <taxon>Tracheophyta</taxon>
        <taxon>Spermatophyta</taxon>
        <taxon>Magnoliopsida</taxon>
        <taxon>Liliopsida</taxon>
        <taxon>Zingiberales</taxon>
        <taxon>Zingiberaceae</taxon>
        <taxon>Zingiber</taxon>
    </lineage>
</organism>
<comment type="similarity">
    <text evidence="1">Belongs to the plant LTP family.</text>
</comment>
<evidence type="ECO:0000256" key="2">
    <source>
        <dbReference type="ARBA" id="ARBA00022729"/>
    </source>
</evidence>
<keyword evidence="3" id="KW-1015">Disulfide bond</keyword>
<keyword evidence="4" id="KW-0325">Glycoprotein</keyword>
<evidence type="ECO:0000313" key="6">
    <source>
        <dbReference type="EMBL" id="KAG6492212.1"/>
    </source>
</evidence>
<dbReference type="InterPro" id="IPR016140">
    <property type="entry name" value="Bifunc_inhib/LTP/seed_store"/>
</dbReference>
<evidence type="ECO:0000256" key="4">
    <source>
        <dbReference type="ARBA" id="ARBA00023180"/>
    </source>
</evidence>
<proteinExistence type="inferred from homology"/>
<dbReference type="Gene3D" id="1.10.110.10">
    <property type="entry name" value="Plant lipid-transfer and hydrophobic proteins"/>
    <property type="match status" value="1"/>
</dbReference>
<dbReference type="AlphaFoldDB" id="A0A8J5KPM1"/>
<evidence type="ECO:0000259" key="5">
    <source>
        <dbReference type="SMART" id="SM00499"/>
    </source>
</evidence>
<feature type="domain" description="Bifunctional inhibitor/plant lipid transfer protein/seed storage helical" evidence="5">
    <location>
        <begin position="138"/>
        <end position="216"/>
    </location>
</feature>
<sequence length="284" mass="30313">MILSLLGYGVQLIRIKKYYSLFNNVIRYHGQRLDSMWQTEFGTLSTQKCVSLILYAEAAVHVISQEQQHSPLRIATVHDSINTPRLNTTCRTRAASTEPPDHMSNTRRGILSLFVHLSLLRAARPQGPSPAPAPAGECAVALQSLSRCSTYVEAGSNLSRPQKGCCRAVAAVAGAEPACLCGLIDDYRGFGVRVDTTRALMLPSACRAPPPPASLCAVLGMPVATAVLPPSEKPGTGCCASGAPAAAPPSKNGGCRLTTMVWRDPRHAFCLALLLLLSYSFPSL</sequence>
<keyword evidence="7" id="KW-1185">Reference proteome</keyword>
<dbReference type="Proteomes" id="UP000734854">
    <property type="component" value="Unassembled WGS sequence"/>
</dbReference>
<evidence type="ECO:0000256" key="1">
    <source>
        <dbReference type="ARBA" id="ARBA00009748"/>
    </source>
</evidence>
<dbReference type="Pfam" id="PF14368">
    <property type="entry name" value="LTP_2"/>
    <property type="match status" value="1"/>
</dbReference>
<evidence type="ECO:0000256" key="3">
    <source>
        <dbReference type="ARBA" id="ARBA00023157"/>
    </source>
</evidence>
<name>A0A8J5KPM1_ZINOF</name>
<accession>A0A8J5KPM1</accession>
<dbReference type="PANTHER" id="PTHR33044">
    <property type="entry name" value="BIFUNCTIONAL INHIBITOR/LIPID-TRANSFER PROTEIN/SEED STORAGE 2S ALBUMIN SUPERFAMILY PROTEIN-RELATED"/>
    <property type="match status" value="1"/>
</dbReference>
<dbReference type="SMART" id="SM00499">
    <property type="entry name" value="AAI"/>
    <property type="match status" value="1"/>
</dbReference>
<gene>
    <name evidence="6" type="ORF">ZIOFF_047163</name>
</gene>
<dbReference type="CDD" id="cd00010">
    <property type="entry name" value="AAI_LTSS"/>
    <property type="match status" value="1"/>
</dbReference>